<feature type="non-terminal residue" evidence="1">
    <location>
        <position position="108"/>
    </location>
</feature>
<sequence>DDNPHVHRKLRLIAQPVSKSAVPDTRDLEELIKLLHNHPTGQMVRCSKVRAMFAMQASCMSSMIGMPLNRSQTSTILTHMGTIDQPWNCPHGRPMMRHLFDMTNLQPL</sequence>
<keyword evidence="3" id="KW-1185">Reference proteome</keyword>
<dbReference type="EMBL" id="JANVFT010000103">
    <property type="protein sequence ID" value="KAJ4468014.1"/>
    <property type="molecule type" value="Genomic_DNA"/>
</dbReference>
<evidence type="ECO:0000313" key="2">
    <source>
        <dbReference type="EMBL" id="KAJ4493360.1"/>
    </source>
</evidence>
<evidence type="ECO:0000313" key="1">
    <source>
        <dbReference type="EMBL" id="KAJ4468014.1"/>
    </source>
</evidence>
<dbReference type="InterPro" id="IPR037198">
    <property type="entry name" value="MutL_C_sf"/>
</dbReference>
<dbReference type="Gene3D" id="3.30.1540.20">
    <property type="entry name" value="MutL, C-terminal domain, dimerisation subdomain"/>
    <property type="match status" value="1"/>
</dbReference>
<dbReference type="EMBL" id="JANVFT010000035">
    <property type="protein sequence ID" value="KAJ4493360.1"/>
    <property type="molecule type" value="Genomic_DNA"/>
</dbReference>
<reference evidence="1" key="1">
    <citation type="submission" date="2022-08" db="EMBL/GenBank/DDBJ databases">
        <title>A Global Phylogenomic Analysis of the Shiitake Genus Lentinula.</title>
        <authorList>
            <consortium name="DOE Joint Genome Institute"/>
            <person name="Sierra-Patev S."/>
            <person name="Min B."/>
            <person name="Naranjo-Ortiz M."/>
            <person name="Looney B."/>
            <person name="Konkel Z."/>
            <person name="Slot J.C."/>
            <person name="Sakamoto Y."/>
            <person name="Steenwyk J.L."/>
            <person name="Rokas A."/>
            <person name="Carro J."/>
            <person name="Camarero S."/>
            <person name="Ferreira P."/>
            <person name="Molpeceres G."/>
            <person name="Ruiz-Duenas F.J."/>
            <person name="Serrano A."/>
            <person name="Henrissat B."/>
            <person name="Drula E."/>
            <person name="Hughes K.W."/>
            <person name="Mata J.L."/>
            <person name="Ishikawa N.K."/>
            <person name="Vargas-Isla R."/>
            <person name="Ushijima S."/>
            <person name="Smith C.A."/>
            <person name="Ahrendt S."/>
            <person name="Andreopoulos W."/>
            <person name="He G."/>
            <person name="Labutti K."/>
            <person name="Lipzen A."/>
            <person name="Ng V."/>
            <person name="Riley R."/>
            <person name="Sandor L."/>
            <person name="Barry K."/>
            <person name="Martinez A.T."/>
            <person name="Xiao Y."/>
            <person name="Gibbons J.G."/>
            <person name="Terashima K."/>
            <person name="Grigoriev I.V."/>
            <person name="Hibbett D.S."/>
        </authorList>
    </citation>
    <scope>NUCLEOTIDE SEQUENCE</scope>
    <source>
        <strain evidence="1">RHP3577 ss4</strain>
    </source>
</reference>
<evidence type="ECO:0008006" key="4">
    <source>
        <dbReference type="Google" id="ProtNLM"/>
    </source>
</evidence>
<gene>
    <name evidence="2" type="ORF">C8R41DRAFT_702273</name>
    <name evidence="1" type="ORF">C8R41DRAFT_708388</name>
</gene>
<protein>
    <recommendedName>
        <fullName evidence="4">MutL C-terminal dimerisation domain-containing protein</fullName>
    </recommendedName>
</protein>
<dbReference type="Proteomes" id="UP001150217">
    <property type="component" value="Unassembled WGS sequence"/>
</dbReference>
<proteinExistence type="predicted"/>
<name>A0ABQ8V0D3_9AGAR</name>
<dbReference type="PANTHER" id="PTHR10073">
    <property type="entry name" value="DNA MISMATCH REPAIR PROTEIN MLH, PMS, MUTL"/>
    <property type="match status" value="1"/>
</dbReference>
<feature type="non-terminal residue" evidence="1">
    <location>
        <position position="1"/>
    </location>
</feature>
<dbReference type="PANTHER" id="PTHR10073:SF52">
    <property type="entry name" value="MISMATCH REPAIR ENDONUCLEASE PMS2"/>
    <property type="match status" value="1"/>
</dbReference>
<dbReference type="InterPro" id="IPR042120">
    <property type="entry name" value="MutL_C_dimsub"/>
</dbReference>
<dbReference type="InterPro" id="IPR038973">
    <property type="entry name" value="MutL/Mlh/Pms-like"/>
</dbReference>
<evidence type="ECO:0000313" key="3">
    <source>
        <dbReference type="Proteomes" id="UP001150217"/>
    </source>
</evidence>
<accession>A0ABQ8V0D3</accession>
<comment type="caution">
    <text evidence="1">The sequence shown here is derived from an EMBL/GenBank/DDBJ whole genome shotgun (WGS) entry which is preliminary data.</text>
</comment>
<organism evidence="1 3">
    <name type="scientific">Lentinula lateritia</name>
    <dbReference type="NCBI Taxonomy" id="40482"/>
    <lineage>
        <taxon>Eukaryota</taxon>
        <taxon>Fungi</taxon>
        <taxon>Dikarya</taxon>
        <taxon>Basidiomycota</taxon>
        <taxon>Agaricomycotina</taxon>
        <taxon>Agaricomycetes</taxon>
        <taxon>Agaricomycetidae</taxon>
        <taxon>Agaricales</taxon>
        <taxon>Marasmiineae</taxon>
        <taxon>Omphalotaceae</taxon>
        <taxon>Lentinula</taxon>
    </lineage>
</organism>
<dbReference type="SUPFAM" id="SSF118116">
    <property type="entry name" value="DNA mismatch repair protein MutL"/>
    <property type="match status" value="1"/>
</dbReference>